<keyword evidence="2" id="KW-0479">Metal-binding</keyword>
<evidence type="ECO:0000256" key="2">
    <source>
        <dbReference type="PIRSR" id="PIRSR002825-1"/>
    </source>
</evidence>
<dbReference type="EMBL" id="AORV01000048">
    <property type="protein sequence ID" value="EMS70722.1"/>
    <property type="molecule type" value="Genomic_DNA"/>
</dbReference>
<protein>
    <submittedName>
        <fullName evidence="4">Extracellular solute-binding protein</fullName>
    </submittedName>
</protein>
<comment type="caution">
    <text evidence="4">The sequence shown here is derived from an EMBL/GenBank/DDBJ whole genome shotgun (WGS) entry which is preliminary data.</text>
</comment>
<dbReference type="PIRSF" id="PIRSF002825">
    <property type="entry name" value="CfbpA"/>
    <property type="match status" value="1"/>
</dbReference>
<feature type="binding site" evidence="2">
    <location>
        <position position="240"/>
    </location>
    <ligand>
        <name>Fe cation</name>
        <dbReference type="ChEBI" id="CHEBI:24875"/>
    </ligand>
</feature>
<dbReference type="eggNOG" id="COG1840">
    <property type="taxonomic scope" value="Bacteria"/>
</dbReference>
<reference evidence="4 5" key="1">
    <citation type="journal article" date="2013" name="Genome Announc.">
        <title>Draft Genome Sequence of the Cellulolytic, Mesophilic, Anaerobic Bacterium Clostridium termitidis Strain CT1112 (DSM 5398).</title>
        <authorList>
            <person name="Lal S."/>
            <person name="Ramachandran U."/>
            <person name="Zhang X."/>
            <person name="Munir R."/>
            <person name="Sparling R."/>
            <person name="Levin D.B."/>
        </authorList>
    </citation>
    <scope>NUCLEOTIDE SEQUENCE [LARGE SCALE GENOMIC DNA]</scope>
    <source>
        <strain evidence="4 5">CT1112</strain>
    </source>
</reference>
<keyword evidence="2" id="KW-0408">Iron</keyword>
<dbReference type="CDD" id="cd13544">
    <property type="entry name" value="PBP2_Fbp_like_1"/>
    <property type="match status" value="1"/>
</dbReference>
<dbReference type="GO" id="GO:0030975">
    <property type="term" value="F:thiamine binding"/>
    <property type="evidence" value="ECO:0007669"/>
    <property type="project" value="TreeGrafter"/>
</dbReference>
<feature type="chain" id="PRO_5039549836" evidence="3">
    <location>
        <begin position="24"/>
        <end position="353"/>
    </location>
</feature>
<dbReference type="PANTHER" id="PTHR30006:SF2">
    <property type="entry name" value="ABC TRANSPORTER SUBSTRATE-BINDING PROTEIN"/>
    <property type="match status" value="1"/>
</dbReference>
<evidence type="ECO:0000256" key="1">
    <source>
        <dbReference type="ARBA" id="ARBA00022729"/>
    </source>
</evidence>
<dbReference type="PANTHER" id="PTHR30006">
    <property type="entry name" value="THIAMINE-BINDING PERIPLASMIC PROTEIN-RELATED"/>
    <property type="match status" value="1"/>
</dbReference>
<dbReference type="STRING" id="1195236.CTER_3514"/>
<dbReference type="PATRIC" id="fig|1195236.3.peg.3736"/>
<gene>
    <name evidence="4" type="ORF">CTER_3514</name>
</gene>
<dbReference type="GO" id="GO:0030976">
    <property type="term" value="F:thiamine pyrophosphate binding"/>
    <property type="evidence" value="ECO:0007669"/>
    <property type="project" value="TreeGrafter"/>
</dbReference>
<dbReference type="RefSeq" id="WP_004627839.1">
    <property type="nucleotide sequence ID" value="NZ_AORV01000048.1"/>
</dbReference>
<feature type="signal peptide" evidence="3">
    <location>
        <begin position="1"/>
        <end position="23"/>
    </location>
</feature>
<keyword evidence="5" id="KW-1185">Reference proteome</keyword>
<dbReference type="GO" id="GO:0030288">
    <property type="term" value="C:outer membrane-bounded periplasmic space"/>
    <property type="evidence" value="ECO:0007669"/>
    <property type="project" value="TreeGrafter"/>
</dbReference>
<evidence type="ECO:0000256" key="3">
    <source>
        <dbReference type="SAM" id="SignalP"/>
    </source>
</evidence>
<evidence type="ECO:0000313" key="4">
    <source>
        <dbReference type="EMBL" id="EMS70722.1"/>
    </source>
</evidence>
<proteinExistence type="predicted"/>
<dbReference type="InterPro" id="IPR006059">
    <property type="entry name" value="SBP"/>
</dbReference>
<keyword evidence="1 3" id="KW-0732">Signal</keyword>
<dbReference type="Proteomes" id="UP000014155">
    <property type="component" value="Unassembled WGS sequence"/>
</dbReference>
<dbReference type="InterPro" id="IPR026045">
    <property type="entry name" value="Ferric-bd"/>
</dbReference>
<evidence type="ECO:0000313" key="5">
    <source>
        <dbReference type="Proteomes" id="UP000014155"/>
    </source>
</evidence>
<dbReference type="Gene3D" id="3.40.190.10">
    <property type="entry name" value="Periplasmic binding protein-like II"/>
    <property type="match status" value="2"/>
</dbReference>
<sequence>MKRRILTYIVSVLLLTGSIGTLNGCGQQQTQADAAKGDITVYTALEDEQVTEYLAAFNKKYPDIKVNTVRESTGTITAKLLAEKENPQADLVWGTAASSMMVLDNQGMLEPYAPTGVERILPKFKSDKKVPTWVGNDVWETAIVVNTVEAKKLGLPEIKSYQDLLKPEFKGHIVMSNPNSSGTGFLTVSAALQLNGKDSEKGWEYLDKLHENISQYVHSGSKPAKMAAAGETAVGISFGYAGISQKSKGAPVEVIFPTEGSGWDLEANALMKKDDIKPAAKTFLNWAISDDAMNLYKANYPIIATGEGGKYEGFAFNPVDQLIDNDFSWASENRDNILKKWMEKYDSKSAPKE</sequence>
<accession>S0FH83</accession>
<organism evidence="4 5">
    <name type="scientific">Ruminiclostridium cellobioparum subsp. termitidis CT1112</name>
    <dbReference type="NCBI Taxonomy" id="1195236"/>
    <lineage>
        <taxon>Bacteria</taxon>
        <taxon>Bacillati</taxon>
        <taxon>Bacillota</taxon>
        <taxon>Clostridia</taxon>
        <taxon>Eubacteriales</taxon>
        <taxon>Oscillospiraceae</taxon>
        <taxon>Ruminiclostridium</taxon>
    </lineage>
</organism>
<dbReference type="GO" id="GO:0015888">
    <property type="term" value="P:thiamine transport"/>
    <property type="evidence" value="ECO:0007669"/>
    <property type="project" value="TreeGrafter"/>
</dbReference>
<name>S0FH83_RUMCE</name>
<dbReference type="GO" id="GO:0046872">
    <property type="term" value="F:metal ion binding"/>
    <property type="evidence" value="ECO:0007669"/>
    <property type="project" value="UniProtKB-KW"/>
</dbReference>
<dbReference type="NCBIfam" id="TIGR03261">
    <property type="entry name" value="phnS2"/>
    <property type="match status" value="1"/>
</dbReference>
<dbReference type="Pfam" id="PF13416">
    <property type="entry name" value="SBP_bac_8"/>
    <property type="match status" value="1"/>
</dbReference>
<dbReference type="AlphaFoldDB" id="S0FH83"/>
<dbReference type="SUPFAM" id="SSF53850">
    <property type="entry name" value="Periplasmic binding protein-like II"/>
    <property type="match status" value="1"/>
</dbReference>
<dbReference type="InterPro" id="IPR017663">
    <property type="entry name" value="ABC_2-AEP-bd"/>
</dbReference>